<accession>A0A2H9TGE8</accession>
<gene>
    <name evidence="2" type="ORF">PSACC_03333</name>
</gene>
<dbReference type="EMBL" id="MTSL01000205">
    <property type="protein sequence ID" value="PJF16862.1"/>
    <property type="molecule type" value="Genomic_DNA"/>
</dbReference>
<feature type="compositionally biased region" description="Polar residues" evidence="1">
    <location>
        <begin position="122"/>
        <end position="131"/>
    </location>
</feature>
<feature type="region of interest" description="Disordered" evidence="1">
    <location>
        <begin position="108"/>
        <end position="131"/>
    </location>
</feature>
<proteinExistence type="predicted"/>
<sequence>MDDDIFDPAMTFESTLWDFPPTQTNLPTDVSTLTTTETPQRDCLRQPYAELSDAVAPFPLSASKGISDVATTESLIEALQVYSRLHNANNNSVSFMTRADGDKLSMPPPRKNNAIAEPPSQRGETQVNNNNRPAVFLVNKDYWKGRLCTSQPKETVTITNIQSKTAESDRQEITCSSEELSGGAILYSEEASSSSIDSEPRTPEIRPLAARSQSEETQPPQVSPDELTQRTVWFRRPCGPHSTSQTTAHDGLLAIVFTERHYYGPFLLTVYSVHMAGRNMTMGCRISKDRIVLLDGYRMHNSSLCIVATISTCQNPKPKKTTQQPRKVVKTAGQQLSRFVPHQVPGSLNQTTAKESTEPTQWFSTGRQLHSISQTSVSKVQSPVVFSERHFYGVLKPAIHASHMTGQSFEDGYGDMYATADEDPYLDLSDSWVHSLDCNPPSWEVPVQLPCAEQLHTTTQDPEPALQAPSNIEHLEPHSSALQAVSGGNKRGPSSSDLSKRNTKRLRTALDSYQKFSSRAIRHERAITVAGRSPDNPQLVESRLAERPEGRIEEGQCAPRASSHADAASQTTPFTVNESKTEPPIVNQQSKVKQTVLYAPPVTSAELTGRAVWFPNIVTPYFKSQSYVDTTEPAVIFSSLCTHGVVISISHKGYMAKYLKHSNSAFNQTPQIDMDQSLDELYFDLLATDSENSRLDLSIPWGHSLPYESLPRKVSKQPPSVKSSFEVQLAPTPSFQASSDADPSDLPSSVLQSFPDADKLSRIFLDQLKSNIDELQTCIDDHSALPSRNVQHDETTTMASCNIDNPQLAGTRPDHPNSHSSELHPLSDAGKMGRIFLDQLKRNIEELQAYVNDHSTLSSHDIQHNEAIIPAGYSVNSPHSAEIEPGPRVFSGLHEKPTGDDCSFSETLPSPFHADTASQTDPPTLNELETELTTVCQQSKERQPVFRVPPVTSAELNGRVVWQFRQNCCNYVLQSGAGETASPVIFSERCIYGEITTKCYKNHMGSYLKGVSYRIDSNRIIFMDGFAHGVDNWTLSNVFVPHELDEKNLKVEEFRKLYPLKDNGFVAFLSENRQLVMASYGKPPLGAIILRSDGTNLVPIARSTDNVITVASVQNGDFVVVGPFGAMLELQSRRLNLIANESIKEMAEKVYGILPEKSFCIVASILPRKADKCAP</sequence>
<evidence type="ECO:0000313" key="3">
    <source>
        <dbReference type="Proteomes" id="UP000240830"/>
    </source>
</evidence>
<feature type="compositionally biased region" description="Polar residues" evidence="1">
    <location>
        <begin position="568"/>
        <end position="578"/>
    </location>
</feature>
<feature type="compositionally biased region" description="Polar residues" evidence="1">
    <location>
        <begin position="211"/>
        <end position="220"/>
    </location>
</feature>
<dbReference type="Proteomes" id="UP000240830">
    <property type="component" value="Unassembled WGS sequence"/>
</dbReference>
<evidence type="ECO:0000256" key="1">
    <source>
        <dbReference type="SAM" id="MobiDB-lite"/>
    </source>
</evidence>
<keyword evidence="3" id="KW-1185">Reference proteome</keyword>
<evidence type="ECO:0000313" key="2">
    <source>
        <dbReference type="EMBL" id="PJF16862.1"/>
    </source>
</evidence>
<feature type="region of interest" description="Disordered" evidence="1">
    <location>
        <begin position="483"/>
        <end position="503"/>
    </location>
</feature>
<comment type="caution">
    <text evidence="2">The sequence shown here is derived from an EMBL/GenBank/DDBJ whole genome shotgun (WGS) entry which is preliminary data.</text>
</comment>
<name>A0A2H9TGE8_9FUNG</name>
<feature type="region of interest" description="Disordered" evidence="1">
    <location>
        <begin position="189"/>
        <end position="228"/>
    </location>
</feature>
<protein>
    <submittedName>
        <fullName evidence="2">Uncharacterized protein</fullName>
    </submittedName>
</protein>
<reference evidence="2 3" key="1">
    <citation type="submission" date="2016-10" db="EMBL/GenBank/DDBJ databases">
        <title>The genome of Paramicrosporidium saccamoebae is the missing link in understanding Cryptomycota and Microsporidia evolution.</title>
        <authorList>
            <person name="Quandt C.A."/>
            <person name="Beaudet D."/>
            <person name="Corsaro D."/>
            <person name="Michel R."/>
            <person name="Corradi N."/>
            <person name="James T."/>
        </authorList>
    </citation>
    <scope>NUCLEOTIDE SEQUENCE [LARGE SCALE GENOMIC DNA]</scope>
    <source>
        <strain evidence="2 3">KSL3</strain>
    </source>
</reference>
<feature type="region of interest" description="Disordered" evidence="1">
    <location>
        <begin position="546"/>
        <end position="582"/>
    </location>
</feature>
<organism evidence="2 3">
    <name type="scientific">Paramicrosporidium saccamoebae</name>
    <dbReference type="NCBI Taxonomy" id="1246581"/>
    <lineage>
        <taxon>Eukaryota</taxon>
        <taxon>Fungi</taxon>
        <taxon>Fungi incertae sedis</taxon>
        <taxon>Cryptomycota</taxon>
        <taxon>Cryptomycota incertae sedis</taxon>
        <taxon>Paramicrosporidium</taxon>
    </lineage>
</organism>
<feature type="region of interest" description="Disordered" evidence="1">
    <location>
        <begin position="808"/>
        <end position="827"/>
    </location>
</feature>
<dbReference type="AlphaFoldDB" id="A0A2H9TGE8"/>